<name>A0A0R2ZN98_9PSED</name>
<reference evidence="3 5" key="2">
    <citation type="submission" date="2016-10" db="EMBL/GenBank/DDBJ databases">
        <authorList>
            <person name="Varghese N."/>
            <person name="Submissions S."/>
        </authorList>
    </citation>
    <scope>NUCLEOTIDE SEQUENCE [LARGE SCALE GENOMIC DNA]</scope>
    <source>
        <strain evidence="3 5">BS3111</strain>
    </source>
</reference>
<dbReference type="EMBL" id="JYLK01000002">
    <property type="protein sequence ID" value="KRP62255.1"/>
    <property type="molecule type" value="Genomic_DNA"/>
</dbReference>
<dbReference type="Proteomes" id="UP000052019">
    <property type="component" value="Unassembled WGS sequence"/>
</dbReference>
<reference evidence="2 4" key="1">
    <citation type="submission" date="2015-02" db="EMBL/GenBank/DDBJ databases">
        <title>Two Pseudomonas sp. nov. isolated from raw milk.</title>
        <authorList>
            <person name="Wenning M."/>
            <person name="von Neubeck M."/>
            <person name="Huptas C."/>
            <person name="Scherer S."/>
        </authorList>
    </citation>
    <scope>NUCLEOTIDE SEQUENCE [LARGE SCALE GENOMIC DNA]</scope>
    <source>
        <strain evidence="2 4">DSM 14937</strain>
    </source>
</reference>
<dbReference type="OrthoDB" id="6602106at2"/>
<gene>
    <name evidence="3" type="ORF">SAMN04490205_2381</name>
    <name evidence="2" type="ORF">TU79_03730</name>
</gene>
<evidence type="ECO:0000313" key="5">
    <source>
        <dbReference type="Proteomes" id="UP000183126"/>
    </source>
</evidence>
<keyword evidence="5" id="KW-1185">Reference proteome</keyword>
<dbReference type="RefSeq" id="WP_057006780.1">
    <property type="nucleotide sequence ID" value="NZ_JYLK01000002.1"/>
</dbReference>
<protein>
    <recommendedName>
        <fullName evidence="6">Protein GltF</fullName>
    </recommendedName>
</protein>
<dbReference type="InterPro" id="IPR010546">
    <property type="entry name" value="DUF1120"/>
</dbReference>
<proteinExistence type="predicted"/>
<organism evidence="2 4">
    <name type="scientific">Pseudomonas trivialis</name>
    <dbReference type="NCBI Taxonomy" id="200450"/>
    <lineage>
        <taxon>Bacteria</taxon>
        <taxon>Pseudomonadati</taxon>
        <taxon>Pseudomonadota</taxon>
        <taxon>Gammaproteobacteria</taxon>
        <taxon>Pseudomonadales</taxon>
        <taxon>Pseudomonadaceae</taxon>
        <taxon>Pseudomonas</taxon>
    </lineage>
</organism>
<dbReference type="EMBL" id="LT629760">
    <property type="protein sequence ID" value="SDS39617.1"/>
    <property type="molecule type" value="Genomic_DNA"/>
</dbReference>
<sequence>MKLLNTFFVAFMMAGAGNAVAASSVDLAVKGLITPSACTPALSNNGVIEHGKISARDLKPTSPNYIGINTLNLEVNCDAAILFALRTIDNRAGSSNVSRSYGLGLINDNQKLGNFWMTLENPVADGVAVKSLTSVDGINWSAAGAWFWDVGLWAAFAAKDAPTQPTAIRFLTANLRVRTYIAPANDLDLSNEVPIDGSATLEVKYL</sequence>
<dbReference type="Pfam" id="PF06551">
    <property type="entry name" value="DUF1120"/>
    <property type="match status" value="1"/>
</dbReference>
<keyword evidence="1" id="KW-0732">Signal</keyword>
<feature type="signal peptide" evidence="1">
    <location>
        <begin position="1"/>
        <end position="21"/>
    </location>
</feature>
<evidence type="ECO:0000313" key="3">
    <source>
        <dbReference type="EMBL" id="SDS39617.1"/>
    </source>
</evidence>
<feature type="chain" id="PRO_5006430568" description="Protein GltF" evidence="1">
    <location>
        <begin position="22"/>
        <end position="206"/>
    </location>
</feature>
<accession>A0A0R2ZN98</accession>
<evidence type="ECO:0000256" key="1">
    <source>
        <dbReference type="SAM" id="SignalP"/>
    </source>
</evidence>
<dbReference type="PATRIC" id="fig|200450.4.peg.2705"/>
<evidence type="ECO:0008006" key="6">
    <source>
        <dbReference type="Google" id="ProtNLM"/>
    </source>
</evidence>
<evidence type="ECO:0000313" key="2">
    <source>
        <dbReference type="EMBL" id="KRP62255.1"/>
    </source>
</evidence>
<evidence type="ECO:0000313" key="4">
    <source>
        <dbReference type="Proteomes" id="UP000052019"/>
    </source>
</evidence>
<dbReference type="Proteomes" id="UP000183126">
    <property type="component" value="Chromosome I"/>
</dbReference>
<dbReference type="AlphaFoldDB" id="A0A0R2ZN98"/>